<dbReference type="OrthoDB" id="6307329at2"/>
<accession>A0A5C8K951</accession>
<dbReference type="PANTHER" id="PTHR43685:SF2">
    <property type="entry name" value="GLYCOSYLTRANSFERASE 2-LIKE DOMAIN-CONTAINING PROTEIN"/>
    <property type="match status" value="1"/>
</dbReference>
<name>A0A5C8K951_9BACT</name>
<reference evidence="2 3" key="1">
    <citation type="submission" date="2019-08" db="EMBL/GenBank/DDBJ databases">
        <authorList>
            <person name="Shi S."/>
        </authorList>
    </citation>
    <scope>NUCLEOTIDE SEQUENCE [LARGE SCALE GENOMIC DNA]</scope>
    <source>
        <strain evidence="2 3">GY10130</strain>
    </source>
</reference>
<evidence type="ECO:0000259" key="1">
    <source>
        <dbReference type="Pfam" id="PF00535"/>
    </source>
</evidence>
<proteinExistence type="predicted"/>
<dbReference type="InterPro" id="IPR001173">
    <property type="entry name" value="Glyco_trans_2-like"/>
</dbReference>
<dbReference type="Pfam" id="PF00535">
    <property type="entry name" value="Glycos_transf_2"/>
    <property type="match status" value="1"/>
</dbReference>
<sequence>MNLPLVSVLIPVYNSGEYISESLNSVLNQTWENVEIIIVDDGSIDNSYTVAKAFESEKVRVFKQENKGACAARNFAFSVSNGEFIQYLDADDLLSPDKIEKQLYLISNTPKSVASCTWGRFYDSITDFKPEVKVVNKDYEKPVEWLIDSWSGRGAAQTSVWLTPREIISAAGGWNEELSLNQDGEFFARVLLQTETIKFCPSVFVYYRSGNKNSISKINNSEGKAESLLKSFESYKKVVMQKYDSPMIRAALAINFCNFIYMYSPAYPHLVERACLQLKNLSVNCRTSMGGPLFKVLVKLFGFFKALKLRNLLR</sequence>
<dbReference type="Proteomes" id="UP000321926">
    <property type="component" value="Unassembled WGS sequence"/>
</dbReference>
<gene>
    <name evidence="2" type="ORF">FVR03_10140</name>
</gene>
<feature type="domain" description="Glycosyltransferase 2-like" evidence="1">
    <location>
        <begin position="7"/>
        <end position="131"/>
    </location>
</feature>
<dbReference type="Gene3D" id="3.90.550.10">
    <property type="entry name" value="Spore Coat Polysaccharide Biosynthesis Protein SpsA, Chain A"/>
    <property type="match status" value="1"/>
</dbReference>
<dbReference type="AlphaFoldDB" id="A0A5C8K951"/>
<comment type="caution">
    <text evidence="2">The sequence shown here is derived from an EMBL/GenBank/DDBJ whole genome shotgun (WGS) entry which is preliminary data.</text>
</comment>
<dbReference type="InterPro" id="IPR050834">
    <property type="entry name" value="Glycosyltransf_2"/>
</dbReference>
<dbReference type="RefSeq" id="WP_147921634.1">
    <property type="nucleotide sequence ID" value="NZ_VRTY01000031.1"/>
</dbReference>
<keyword evidence="2" id="KW-0808">Transferase</keyword>
<dbReference type="CDD" id="cd00761">
    <property type="entry name" value="Glyco_tranf_GTA_type"/>
    <property type="match status" value="1"/>
</dbReference>
<dbReference type="PANTHER" id="PTHR43685">
    <property type="entry name" value="GLYCOSYLTRANSFERASE"/>
    <property type="match status" value="1"/>
</dbReference>
<protein>
    <submittedName>
        <fullName evidence="2">Glycosyltransferase family 2 protein</fullName>
    </submittedName>
</protein>
<dbReference type="SUPFAM" id="SSF53448">
    <property type="entry name" value="Nucleotide-diphospho-sugar transferases"/>
    <property type="match status" value="1"/>
</dbReference>
<dbReference type="InterPro" id="IPR029044">
    <property type="entry name" value="Nucleotide-diphossugar_trans"/>
</dbReference>
<keyword evidence="3" id="KW-1185">Reference proteome</keyword>
<dbReference type="GO" id="GO:0016740">
    <property type="term" value="F:transferase activity"/>
    <property type="evidence" value="ECO:0007669"/>
    <property type="project" value="UniProtKB-KW"/>
</dbReference>
<organism evidence="2 3">
    <name type="scientific">Pontibacter qinzhouensis</name>
    <dbReference type="NCBI Taxonomy" id="2603253"/>
    <lineage>
        <taxon>Bacteria</taxon>
        <taxon>Pseudomonadati</taxon>
        <taxon>Bacteroidota</taxon>
        <taxon>Cytophagia</taxon>
        <taxon>Cytophagales</taxon>
        <taxon>Hymenobacteraceae</taxon>
        <taxon>Pontibacter</taxon>
    </lineage>
</organism>
<evidence type="ECO:0000313" key="3">
    <source>
        <dbReference type="Proteomes" id="UP000321926"/>
    </source>
</evidence>
<dbReference type="EMBL" id="VRTY01000031">
    <property type="protein sequence ID" value="TXK46970.1"/>
    <property type="molecule type" value="Genomic_DNA"/>
</dbReference>
<evidence type="ECO:0000313" key="2">
    <source>
        <dbReference type="EMBL" id="TXK46970.1"/>
    </source>
</evidence>